<evidence type="ECO:0000256" key="1">
    <source>
        <dbReference type="ARBA" id="ARBA00006484"/>
    </source>
</evidence>
<protein>
    <submittedName>
        <fullName evidence="4">Short-chain dehydrogenase/reductase family protein</fullName>
    </submittedName>
</protein>
<keyword evidence="3" id="KW-0560">Oxidoreductase</keyword>
<comment type="caution">
    <text evidence="4">The sequence shown here is derived from an EMBL/GenBank/DDBJ whole genome shotgun (WGS) entry which is preliminary data.</text>
</comment>
<dbReference type="EMBL" id="JAQQWK010000014">
    <property type="protein sequence ID" value="KAK8016816.1"/>
    <property type="molecule type" value="Genomic_DNA"/>
</dbReference>
<gene>
    <name evidence="4" type="ORF">PG993_015005</name>
</gene>
<evidence type="ECO:0000256" key="2">
    <source>
        <dbReference type="ARBA" id="ARBA00022857"/>
    </source>
</evidence>
<comment type="similarity">
    <text evidence="1">Belongs to the short-chain dehydrogenases/reductases (SDR) family.</text>
</comment>
<dbReference type="Proteomes" id="UP001444661">
    <property type="component" value="Unassembled WGS sequence"/>
</dbReference>
<organism evidence="4 5">
    <name type="scientific">Apiospora rasikravindrae</name>
    <dbReference type="NCBI Taxonomy" id="990691"/>
    <lineage>
        <taxon>Eukaryota</taxon>
        <taxon>Fungi</taxon>
        <taxon>Dikarya</taxon>
        <taxon>Ascomycota</taxon>
        <taxon>Pezizomycotina</taxon>
        <taxon>Sordariomycetes</taxon>
        <taxon>Xylariomycetidae</taxon>
        <taxon>Amphisphaeriales</taxon>
        <taxon>Apiosporaceae</taxon>
        <taxon>Apiospora</taxon>
    </lineage>
</organism>
<dbReference type="PANTHER" id="PTHR24320">
    <property type="entry name" value="RETINOL DEHYDROGENASE"/>
    <property type="match status" value="1"/>
</dbReference>
<sequence length="347" mass="37312">MTTPTVTFDITPEQEASKLQFIRRQFSGAPPAVSRADADLDGQTAIVTGANGGIGLECCRQLLDLGVSNLVLAVRDEHKGEIARETLMAAKSSASQNVEVWRLDYASYESVVTFARRAETVQPPLGIAILNAGVNRGSFALNPETGHEEDVQTNYLSTALLTLLLLRAFKSTNRSAPPTPAPGRIVVVSSDTAAWANFAEKDQDPLLPALDTASQFRVFDRYATTKLLGQLFVAELARRVPASAAVVNCANPGLCHGSALNRELGLPAALLMRLLGRSAAVGARSLVSAATMRGERGHGQYIEDCVIRPMAPFVYSEEAKLVSQRLWKETMAELSFAGVEKIVEDLS</sequence>
<proteinExistence type="inferred from homology"/>
<keyword evidence="2" id="KW-0521">NADP</keyword>
<dbReference type="PRINTS" id="PR00081">
    <property type="entry name" value="GDHRDH"/>
</dbReference>
<dbReference type="SUPFAM" id="SSF51735">
    <property type="entry name" value="NAD(P)-binding Rossmann-fold domains"/>
    <property type="match status" value="1"/>
</dbReference>
<accession>A0ABR1RPB1</accession>
<reference evidence="4 5" key="1">
    <citation type="submission" date="2023-01" db="EMBL/GenBank/DDBJ databases">
        <title>Analysis of 21 Apiospora genomes using comparative genomics revels a genus with tremendous synthesis potential of carbohydrate active enzymes and secondary metabolites.</title>
        <authorList>
            <person name="Sorensen T."/>
        </authorList>
    </citation>
    <scope>NUCLEOTIDE SEQUENCE [LARGE SCALE GENOMIC DNA]</scope>
    <source>
        <strain evidence="4 5">CBS 33761</strain>
    </source>
</reference>
<dbReference type="InterPro" id="IPR036291">
    <property type="entry name" value="NAD(P)-bd_dom_sf"/>
</dbReference>
<dbReference type="InterPro" id="IPR002347">
    <property type="entry name" value="SDR_fam"/>
</dbReference>
<name>A0ABR1RPB1_9PEZI</name>
<evidence type="ECO:0000313" key="4">
    <source>
        <dbReference type="EMBL" id="KAK8016816.1"/>
    </source>
</evidence>
<keyword evidence="5" id="KW-1185">Reference proteome</keyword>
<dbReference type="Pfam" id="PF00106">
    <property type="entry name" value="adh_short"/>
    <property type="match status" value="1"/>
</dbReference>
<dbReference type="Gene3D" id="3.40.50.720">
    <property type="entry name" value="NAD(P)-binding Rossmann-like Domain"/>
    <property type="match status" value="1"/>
</dbReference>
<evidence type="ECO:0000256" key="3">
    <source>
        <dbReference type="ARBA" id="ARBA00023002"/>
    </source>
</evidence>
<dbReference type="PANTHER" id="PTHR24320:SF252">
    <property type="entry name" value="DEHYDROGENASE_REDUCTASE FAMILY PROTEIN, PUTATIVE (AFU_ORTHOLOGUE AFUA_3G08550)-RELATED"/>
    <property type="match status" value="1"/>
</dbReference>
<evidence type="ECO:0000313" key="5">
    <source>
        <dbReference type="Proteomes" id="UP001444661"/>
    </source>
</evidence>